<organism evidence="13 14">
    <name type="scientific">Cuscuta epithymum</name>
    <dbReference type="NCBI Taxonomy" id="186058"/>
    <lineage>
        <taxon>Eukaryota</taxon>
        <taxon>Viridiplantae</taxon>
        <taxon>Streptophyta</taxon>
        <taxon>Embryophyta</taxon>
        <taxon>Tracheophyta</taxon>
        <taxon>Spermatophyta</taxon>
        <taxon>Magnoliopsida</taxon>
        <taxon>eudicotyledons</taxon>
        <taxon>Gunneridae</taxon>
        <taxon>Pentapetalae</taxon>
        <taxon>asterids</taxon>
        <taxon>lamiids</taxon>
        <taxon>Solanales</taxon>
        <taxon>Convolvulaceae</taxon>
        <taxon>Cuscuteae</taxon>
        <taxon>Cuscuta</taxon>
        <taxon>Cuscuta subgen. Cuscuta</taxon>
    </lineage>
</organism>
<protein>
    <recommendedName>
        <fullName evidence="15">Fatty acid desaturase domain-containing protein</fullName>
    </recommendedName>
</protein>
<evidence type="ECO:0000256" key="12">
    <source>
        <dbReference type="SAM" id="Phobius"/>
    </source>
</evidence>
<evidence type="ECO:0000256" key="7">
    <source>
        <dbReference type="ARBA" id="ARBA00022989"/>
    </source>
</evidence>
<keyword evidence="14" id="KW-1185">Reference proteome</keyword>
<keyword evidence="6" id="KW-0276">Fatty acid metabolism</keyword>
<evidence type="ECO:0000256" key="8">
    <source>
        <dbReference type="ARBA" id="ARBA00023002"/>
    </source>
</evidence>
<dbReference type="AlphaFoldDB" id="A0AAV0C6W8"/>
<dbReference type="GO" id="GO:0016717">
    <property type="term" value="F:oxidoreductase activity, acting on paired donors, with oxidation of a pair of donors resulting in the reduction of molecular oxygen to two molecules of water"/>
    <property type="evidence" value="ECO:0007669"/>
    <property type="project" value="InterPro"/>
</dbReference>
<dbReference type="InterPro" id="IPR015876">
    <property type="entry name" value="Acyl-CoA_DS"/>
</dbReference>
<dbReference type="GO" id="GO:0005789">
    <property type="term" value="C:endoplasmic reticulum membrane"/>
    <property type="evidence" value="ECO:0007669"/>
    <property type="project" value="TreeGrafter"/>
</dbReference>
<feature type="transmembrane region" description="Helical" evidence="12">
    <location>
        <begin position="111"/>
        <end position="133"/>
    </location>
</feature>
<dbReference type="GO" id="GO:0042761">
    <property type="term" value="P:very long-chain fatty acid biosynthetic process"/>
    <property type="evidence" value="ECO:0007669"/>
    <property type="project" value="TreeGrafter"/>
</dbReference>
<keyword evidence="10 12" id="KW-0472">Membrane</keyword>
<comment type="pathway">
    <text evidence="2">Lipid metabolism.</text>
</comment>
<keyword evidence="5 12" id="KW-0812">Transmembrane</keyword>
<evidence type="ECO:0000256" key="10">
    <source>
        <dbReference type="ARBA" id="ARBA00023136"/>
    </source>
</evidence>
<dbReference type="Proteomes" id="UP001152523">
    <property type="component" value="Unassembled WGS sequence"/>
</dbReference>
<evidence type="ECO:0000313" key="14">
    <source>
        <dbReference type="Proteomes" id="UP001152523"/>
    </source>
</evidence>
<gene>
    <name evidence="13" type="ORF">CEPIT_LOCUS3375</name>
</gene>
<evidence type="ECO:0000256" key="6">
    <source>
        <dbReference type="ARBA" id="ARBA00022832"/>
    </source>
</evidence>
<evidence type="ECO:0000313" key="13">
    <source>
        <dbReference type="EMBL" id="CAH9070284.1"/>
    </source>
</evidence>
<keyword evidence="4" id="KW-0444">Lipid biosynthesis</keyword>
<dbReference type="PANTHER" id="PTHR11351">
    <property type="entry name" value="ACYL-COA DESATURASE"/>
    <property type="match status" value="1"/>
</dbReference>
<dbReference type="PANTHER" id="PTHR11351:SF31">
    <property type="entry name" value="DESATURASE 1, ISOFORM A-RELATED"/>
    <property type="match status" value="1"/>
</dbReference>
<dbReference type="CDD" id="cd03505">
    <property type="entry name" value="Delta9-FADS-like"/>
    <property type="match status" value="1"/>
</dbReference>
<dbReference type="EMBL" id="CAMAPF010000017">
    <property type="protein sequence ID" value="CAH9070284.1"/>
    <property type="molecule type" value="Genomic_DNA"/>
</dbReference>
<keyword evidence="8" id="KW-0560">Oxidoreductase</keyword>
<feature type="transmembrane region" description="Helical" evidence="12">
    <location>
        <begin position="39"/>
        <end position="57"/>
    </location>
</feature>
<keyword evidence="7 12" id="KW-1133">Transmembrane helix</keyword>
<proteinExistence type="inferred from homology"/>
<evidence type="ECO:0000256" key="5">
    <source>
        <dbReference type="ARBA" id="ARBA00022692"/>
    </source>
</evidence>
<keyword evidence="9" id="KW-0443">Lipid metabolism</keyword>
<evidence type="ECO:0000256" key="4">
    <source>
        <dbReference type="ARBA" id="ARBA00022516"/>
    </source>
</evidence>
<comment type="similarity">
    <text evidence="3">Belongs to the fatty acid desaturase type 1 family.</text>
</comment>
<evidence type="ECO:0000256" key="2">
    <source>
        <dbReference type="ARBA" id="ARBA00005189"/>
    </source>
</evidence>
<comment type="caution">
    <text evidence="13">The sequence shown here is derived from an EMBL/GenBank/DDBJ whole genome shotgun (WGS) entry which is preliminary data.</text>
</comment>
<evidence type="ECO:0000256" key="3">
    <source>
        <dbReference type="ARBA" id="ARBA00009295"/>
    </source>
</evidence>
<evidence type="ECO:0008006" key="15">
    <source>
        <dbReference type="Google" id="ProtNLM"/>
    </source>
</evidence>
<comment type="subcellular location">
    <subcellularLocation>
        <location evidence="1">Membrane</location>
        <topology evidence="1">Multi-pass membrane protein</topology>
    </subcellularLocation>
</comment>
<keyword evidence="11" id="KW-0275">Fatty acid biosynthesis</keyword>
<evidence type="ECO:0000256" key="9">
    <source>
        <dbReference type="ARBA" id="ARBA00023098"/>
    </source>
</evidence>
<evidence type="ECO:0000256" key="1">
    <source>
        <dbReference type="ARBA" id="ARBA00004141"/>
    </source>
</evidence>
<evidence type="ECO:0000256" key="11">
    <source>
        <dbReference type="ARBA" id="ARBA00023160"/>
    </source>
</evidence>
<reference evidence="13" key="1">
    <citation type="submission" date="2022-07" db="EMBL/GenBank/DDBJ databases">
        <authorList>
            <person name="Macas J."/>
            <person name="Novak P."/>
            <person name="Neumann P."/>
        </authorList>
    </citation>
    <scope>NUCLEOTIDE SEQUENCE</scope>
</reference>
<name>A0AAV0C6W8_9ASTE</name>
<accession>A0AAV0C6W8</accession>
<sequence>MEKYMCFIQPGNKLTLSVAVPLLHLLCLFAPFCFSWDALGIAFGLYILTGLGITVSYHRNLSHKSFKVPKWLEYFLAYWGVQALQALQREEQTNVADLENQAFYKFIQKTYIIHHIMLGAFLFSIGGFPYIVWCMGVRIVYLGHITFLVNSVCHMWGHQAWNTGDLSRNNWFVALLAFGEGWHNNHHAFEHSARHGLEWWQLDTSWCTIWTLQKLGLAKNVKLPSDAQKRKMTFRNIDNSKLSSDGFPQLPLK</sequence>